<proteinExistence type="predicted"/>
<comment type="caution">
    <text evidence="1">The sequence shown here is derived from an EMBL/GenBank/DDBJ whole genome shotgun (WGS) entry which is preliminary data.</text>
</comment>
<dbReference type="OrthoDB" id="78824at2759"/>
<protein>
    <submittedName>
        <fullName evidence="1">Disks large-2</fullName>
    </submittedName>
</protein>
<gene>
    <name evidence="1" type="ORF">J0S82_015504</name>
</gene>
<name>A0A8J6A3M2_GALPY</name>
<accession>A0A8J6A3M2</accession>
<dbReference type="Gene3D" id="2.30.42.10">
    <property type="match status" value="1"/>
</dbReference>
<evidence type="ECO:0000313" key="2">
    <source>
        <dbReference type="Proteomes" id="UP000700334"/>
    </source>
</evidence>
<dbReference type="AlphaFoldDB" id="A0A8J6A3M2"/>
<dbReference type="EMBL" id="JAGFMF010011725">
    <property type="protein sequence ID" value="KAG8514814.1"/>
    <property type="molecule type" value="Genomic_DNA"/>
</dbReference>
<feature type="non-terminal residue" evidence="1">
    <location>
        <position position="1"/>
    </location>
</feature>
<dbReference type="InterPro" id="IPR036034">
    <property type="entry name" value="PDZ_sf"/>
</dbReference>
<dbReference type="SUPFAM" id="SSF50156">
    <property type="entry name" value="PDZ domain-like"/>
    <property type="match status" value="1"/>
</dbReference>
<organism evidence="1 2">
    <name type="scientific">Galemys pyrenaicus</name>
    <name type="common">Iberian desman</name>
    <name type="synonym">Pyrenean desman</name>
    <dbReference type="NCBI Taxonomy" id="202257"/>
    <lineage>
        <taxon>Eukaryota</taxon>
        <taxon>Metazoa</taxon>
        <taxon>Chordata</taxon>
        <taxon>Craniata</taxon>
        <taxon>Vertebrata</taxon>
        <taxon>Euteleostomi</taxon>
        <taxon>Mammalia</taxon>
        <taxon>Eutheria</taxon>
        <taxon>Laurasiatheria</taxon>
        <taxon>Eulipotyphla</taxon>
        <taxon>Talpidae</taxon>
        <taxon>Galemys</taxon>
    </lineage>
</organism>
<reference evidence="1" key="1">
    <citation type="journal article" date="2021" name="Evol. Appl.">
        <title>The genome of the Pyrenean desman and the effects of bottlenecks and inbreeding on the genomic landscape of an endangered species.</title>
        <authorList>
            <person name="Escoda L."/>
            <person name="Castresana J."/>
        </authorList>
    </citation>
    <scope>NUCLEOTIDE SEQUENCE</scope>
    <source>
        <strain evidence="1">IBE-C5619</strain>
    </source>
</reference>
<feature type="non-terminal residue" evidence="1">
    <location>
        <position position="168"/>
    </location>
</feature>
<keyword evidence="2" id="KW-1185">Reference proteome</keyword>
<evidence type="ECO:0000313" key="1">
    <source>
        <dbReference type="EMBL" id="KAG8514814.1"/>
    </source>
</evidence>
<sequence length="168" mass="18544">NPAKWSCIKAPLAWASTSSGEKTEKVFSYPSFSLVDQQTLVESSRGETRSYRPVDMLPYVAGISVNFTNHVLLELIIVSLDTIRFHFLIGPKLDLSVADLTQSILENLRRVLPVSTKLKDLYKVIEACILRLFLVNGIDLRGASHEQAAAALKGAGQTVTIIAQYQPE</sequence>
<dbReference type="Proteomes" id="UP000700334">
    <property type="component" value="Unassembled WGS sequence"/>
</dbReference>